<evidence type="ECO:0000313" key="6">
    <source>
        <dbReference type="Proteomes" id="UP000504607"/>
    </source>
</evidence>
<reference evidence="7" key="1">
    <citation type="submission" date="2025-08" db="UniProtKB">
        <authorList>
            <consortium name="RefSeq"/>
        </authorList>
    </citation>
    <scope>IDENTIFICATION</scope>
</reference>
<accession>A0A8N4I7Q2</accession>
<keyword evidence="3" id="KW-0833">Ubl conjugation pathway</keyword>
<dbReference type="FunFam" id="1.25.40.420:FF:000008">
    <property type="entry name" value="BTB/POZ domain-containing protein POB1"/>
    <property type="match status" value="1"/>
</dbReference>
<dbReference type="PANTHER" id="PTHR46336">
    <property type="entry name" value="OS02G0260700 PROTEIN"/>
    <property type="match status" value="1"/>
</dbReference>
<evidence type="ECO:0000256" key="2">
    <source>
        <dbReference type="ARBA" id="ARBA00004906"/>
    </source>
</evidence>
<dbReference type="InterPro" id="IPR011705">
    <property type="entry name" value="BACK"/>
</dbReference>
<proteinExistence type="predicted"/>
<dbReference type="Pfam" id="PF21536">
    <property type="entry name" value="BTB_KLHL33"/>
    <property type="match status" value="1"/>
</dbReference>
<dbReference type="SUPFAM" id="SSF54695">
    <property type="entry name" value="POZ domain"/>
    <property type="match status" value="1"/>
</dbReference>
<dbReference type="SUPFAM" id="SSF49599">
    <property type="entry name" value="TRAF domain-like"/>
    <property type="match status" value="1"/>
</dbReference>
<dbReference type="RefSeq" id="XP_029119097.1">
    <property type="nucleotide sequence ID" value="XM_029263264.1"/>
</dbReference>
<comment type="function">
    <text evidence="1">May act as a substrate-specific adapter of an E3 ubiquitin-protein ligase complex (CUL3-RBX1-BTB) which mediates the ubiquitination and subsequent proteasomal degradation of target proteins.</text>
</comment>
<feature type="domain" description="BACK" evidence="5">
    <location>
        <begin position="192"/>
        <end position="294"/>
    </location>
</feature>
<dbReference type="InterPro" id="IPR011333">
    <property type="entry name" value="SKP1/BTB/POZ_sf"/>
</dbReference>
<evidence type="ECO:0000313" key="7">
    <source>
        <dbReference type="RefSeq" id="XP_029119097.1"/>
    </source>
</evidence>
<dbReference type="GeneID" id="105040753"/>
<evidence type="ECO:0000259" key="5">
    <source>
        <dbReference type="SMART" id="SM00875"/>
    </source>
</evidence>
<evidence type="ECO:0000256" key="4">
    <source>
        <dbReference type="SAM" id="MobiDB-lite"/>
    </source>
</evidence>
<dbReference type="Gene3D" id="3.30.710.10">
    <property type="entry name" value="Potassium Channel Kv1.1, Chain A"/>
    <property type="match status" value="1"/>
</dbReference>
<protein>
    <submittedName>
        <fullName evidence="7">BTB/POZ domain-containing protein POB1 isoform X3</fullName>
    </submittedName>
</protein>
<feature type="region of interest" description="Disordered" evidence="4">
    <location>
        <begin position="48"/>
        <end position="73"/>
    </location>
</feature>
<sequence length="491" mass="55445">MGGGDLFDHRAVMDSDFSGASRSDQNFEFAFNSSNFSDRVLRIEIMAEPPGSKSEGEGAAADGEWARHPKRKRDEIKKDIESAKCQPEHILNCDQPDTEDCVAYENNDEEVVAMIEESPPNVGQDEEAALMELLSFMYSGKLSTTSPTHLLDVLMAADKFEVASCMRHCSQVLRSLPMTTESALVYLELPSSVSMASAVQSLTDAAKEFLANYYRDITKFQDEVMNLPLAGIEAILSSNDLQMASEDAVYDFVLKWARAQYPKLEERRQILGSRLIRLVRFPHMTCRKLRKVLTCNDLDHELASKAVSEALFFKVDAMHRQHALPTDEPTCRQFVERAYKYRPLKVVEFERPHPQCIVYLDLKREECAKLFPSGRVYSQAFHLGGQGFFLSAHCNLDQQSSFHCFGLFLGMQEKGSISFTVDYEFAARTRPSGEFVSKYKGYYTFTGGKAVGYRNLFAIPWTSFMADNSLFFINGILHLRAELTIKQPSAP</sequence>
<name>A0A8N4I7Q2_ELAGV</name>
<dbReference type="GO" id="GO:0010114">
    <property type="term" value="P:response to red light"/>
    <property type="evidence" value="ECO:0007669"/>
    <property type="project" value="TreeGrafter"/>
</dbReference>
<dbReference type="PANTHER" id="PTHR46336:SF3">
    <property type="entry name" value="BTB_POZ DOMAIN-CONTAINING PROTEIN POB1"/>
    <property type="match status" value="1"/>
</dbReference>
<gene>
    <name evidence="7" type="primary">LOC105040753</name>
</gene>
<comment type="pathway">
    <text evidence="2">Protein modification; protein ubiquitination.</text>
</comment>
<dbReference type="Gene3D" id="1.25.40.420">
    <property type="match status" value="1"/>
</dbReference>
<organism evidence="6 7">
    <name type="scientific">Elaeis guineensis var. tenera</name>
    <name type="common">Oil palm</name>
    <dbReference type="NCBI Taxonomy" id="51953"/>
    <lineage>
        <taxon>Eukaryota</taxon>
        <taxon>Viridiplantae</taxon>
        <taxon>Streptophyta</taxon>
        <taxon>Embryophyta</taxon>
        <taxon>Tracheophyta</taxon>
        <taxon>Spermatophyta</taxon>
        <taxon>Magnoliopsida</taxon>
        <taxon>Liliopsida</taxon>
        <taxon>Arecaceae</taxon>
        <taxon>Arecoideae</taxon>
        <taxon>Cocoseae</taxon>
        <taxon>Elaeidinae</taxon>
        <taxon>Elaeis</taxon>
    </lineage>
</organism>
<keyword evidence="6" id="KW-1185">Reference proteome</keyword>
<feature type="compositionally biased region" description="Basic and acidic residues" evidence="4">
    <location>
        <begin position="64"/>
        <end position="73"/>
    </location>
</feature>
<dbReference type="Pfam" id="PF07707">
    <property type="entry name" value="BACK"/>
    <property type="match status" value="1"/>
</dbReference>
<dbReference type="SMART" id="SM00875">
    <property type="entry name" value="BACK"/>
    <property type="match status" value="1"/>
</dbReference>
<dbReference type="InterPro" id="IPR045890">
    <property type="entry name" value="POB1-like"/>
</dbReference>
<evidence type="ECO:0000256" key="3">
    <source>
        <dbReference type="ARBA" id="ARBA00022786"/>
    </source>
</evidence>
<evidence type="ECO:0000256" key="1">
    <source>
        <dbReference type="ARBA" id="ARBA00002668"/>
    </source>
</evidence>
<dbReference type="Proteomes" id="UP000504607">
    <property type="component" value="Chromosome 3"/>
</dbReference>
<dbReference type="GO" id="GO:0005634">
    <property type="term" value="C:nucleus"/>
    <property type="evidence" value="ECO:0007669"/>
    <property type="project" value="TreeGrafter"/>
</dbReference>
<dbReference type="AlphaFoldDB" id="A0A8N4I7Q2"/>